<dbReference type="RefSeq" id="WP_175495866.1">
    <property type="nucleotide sequence ID" value="NZ_CAXBJT010000014.1"/>
</dbReference>
<evidence type="ECO:0000313" key="3">
    <source>
        <dbReference type="Proteomes" id="UP000199283"/>
    </source>
</evidence>
<name>A0A1H7PD49_9RHOB</name>
<dbReference type="AlphaFoldDB" id="A0A1H7PD49"/>
<dbReference type="Proteomes" id="UP000199283">
    <property type="component" value="Unassembled WGS sequence"/>
</dbReference>
<reference evidence="2 3" key="1">
    <citation type="submission" date="2016-10" db="EMBL/GenBank/DDBJ databases">
        <authorList>
            <person name="de Groot N.N."/>
        </authorList>
    </citation>
    <scope>NUCLEOTIDE SEQUENCE [LARGE SCALE GENOMIC DNA]</scope>
    <source>
        <strain evidence="2 3">DSM 14858</strain>
    </source>
</reference>
<feature type="chain" id="PRO_5011570855" evidence="1">
    <location>
        <begin position="22"/>
        <end position="45"/>
    </location>
</feature>
<gene>
    <name evidence="2" type="ORF">SAMN04488526_2480</name>
</gene>
<organism evidence="2 3">
    <name type="scientific">Jannaschia helgolandensis</name>
    <dbReference type="NCBI Taxonomy" id="188906"/>
    <lineage>
        <taxon>Bacteria</taxon>
        <taxon>Pseudomonadati</taxon>
        <taxon>Pseudomonadota</taxon>
        <taxon>Alphaproteobacteria</taxon>
        <taxon>Rhodobacterales</taxon>
        <taxon>Roseobacteraceae</taxon>
        <taxon>Jannaschia</taxon>
    </lineage>
</organism>
<sequence>MSRIVKVVVSFTALSTLWACSAPQSEEIVIIEPAPVVVEPVSGKF</sequence>
<keyword evidence="3" id="KW-1185">Reference proteome</keyword>
<keyword evidence="1" id="KW-0732">Signal</keyword>
<feature type="signal peptide" evidence="1">
    <location>
        <begin position="1"/>
        <end position="21"/>
    </location>
</feature>
<evidence type="ECO:0000313" key="2">
    <source>
        <dbReference type="EMBL" id="SEL32997.1"/>
    </source>
</evidence>
<proteinExistence type="predicted"/>
<protein>
    <submittedName>
        <fullName evidence="2">Uncharacterized protein</fullName>
    </submittedName>
</protein>
<dbReference type="EMBL" id="FNZQ01000004">
    <property type="protein sequence ID" value="SEL32997.1"/>
    <property type="molecule type" value="Genomic_DNA"/>
</dbReference>
<accession>A0A1H7PD49</accession>
<evidence type="ECO:0000256" key="1">
    <source>
        <dbReference type="SAM" id="SignalP"/>
    </source>
</evidence>